<accession>A0A6N7EWF3</accession>
<dbReference type="GO" id="GO:0006412">
    <property type="term" value="P:translation"/>
    <property type="evidence" value="ECO:0007669"/>
    <property type="project" value="TreeGrafter"/>
</dbReference>
<dbReference type="SUPFAM" id="SSF74942">
    <property type="entry name" value="YhbC-like, C-terminal domain"/>
    <property type="match status" value="1"/>
</dbReference>
<dbReference type="FunFam" id="3.30.300.70:FF:000001">
    <property type="entry name" value="Ribosome maturation factor RimP"/>
    <property type="match status" value="1"/>
</dbReference>
<dbReference type="AlphaFoldDB" id="A0A6N7EWF3"/>
<feature type="domain" description="Ribosome maturation factor RimP C-terminal" evidence="5">
    <location>
        <begin position="85"/>
        <end position="160"/>
    </location>
</feature>
<keyword evidence="1 3" id="KW-0963">Cytoplasm</keyword>
<dbReference type="PANTHER" id="PTHR33867:SF1">
    <property type="entry name" value="RIBOSOME MATURATION FACTOR RIMP"/>
    <property type="match status" value="1"/>
</dbReference>
<evidence type="ECO:0000259" key="4">
    <source>
        <dbReference type="Pfam" id="PF02576"/>
    </source>
</evidence>
<dbReference type="Proteomes" id="UP000471298">
    <property type="component" value="Unassembled WGS sequence"/>
</dbReference>
<dbReference type="InterPro" id="IPR035956">
    <property type="entry name" value="RimP_N_sf"/>
</dbReference>
<dbReference type="InterPro" id="IPR028998">
    <property type="entry name" value="RimP_C"/>
</dbReference>
<comment type="function">
    <text evidence="3">Required for maturation of 30S ribosomal subunits.</text>
</comment>
<dbReference type="InterPro" id="IPR036847">
    <property type="entry name" value="RimP_C_sf"/>
</dbReference>
<proteinExistence type="inferred from homology"/>
<protein>
    <recommendedName>
        <fullName evidence="3">Ribosome maturation factor RimP</fullName>
    </recommendedName>
</protein>
<dbReference type="Gene3D" id="3.30.300.70">
    <property type="entry name" value="RimP-like superfamily, N-terminal"/>
    <property type="match status" value="1"/>
</dbReference>
<feature type="domain" description="Ribosome maturation factor RimP N-terminal" evidence="4">
    <location>
        <begin position="10"/>
        <end position="82"/>
    </location>
</feature>
<evidence type="ECO:0000259" key="5">
    <source>
        <dbReference type="Pfam" id="PF17384"/>
    </source>
</evidence>
<dbReference type="SUPFAM" id="SSF75420">
    <property type="entry name" value="YhbC-like, N-terminal domain"/>
    <property type="match status" value="1"/>
</dbReference>
<comment type="subcellular location">
    <subcellularLocation>
        <location evidence="3">Cytoplasm</location>
    </subcellularLocation>
</comment>
<dbReference type="GO" id="GO:0000028">
    <property type="term" value="P:ribosomal small subunit assembly"/>
    <property type="evidence" value="ECO:0007669"/>
    <property type="project" value="TreeGrafter"/>
</dbReference>
<evidence type="ECO:0000313" key="7">
    <source>
        <dbReference type="Proteomes" id="UP000471298"/>
    </source>
</evidence>
<dbReference type="EMBL" id="WHNW01000003">
    <property type="protein sequence ID" value="MPV85915.1"/>
    <property type="molecule type" value="Genomic_DNA"/>
</dbReference>
<dbReference type="Gene3D" id="2.30.30.180">
    <property type="entry name" value="Ribosome maturation factor RimP, C-terminal domain"/>
    <property type="match status" value="1"/>
</dbReference>
<dbReference type="HAMAP" id="MF_01077">
    <property type="entry name" value="RimP"/>
    <property type="match status" value="1"/>
</dbReference>
<dbReference type="InParanoid" id="A0A6N7EWF3"/>
<dbReference type="PANTHER" id="PTHR33867">
    <property type="entry name" value="RIBOSOME MATURATION FACTOR RIMP"/>
    <property type="match status" value="1"/>
</dbReference>
<dbReference type="RefSeq" id="WP_152809632.1">
    <property type="nucleotide sequence ID" value="NZ_WHNW01000003.1"/>
</dbReference>
<evidence type="ECO:0000313" key="6">
    <source>
        <dbReference type="EMBL" id="MPV85915.1"/>
    </source>
</evidence>
<comment type="similarity">
    <text evidence="3">Belongs to the RimP family.</text>
</comment>
<dbReference type="CDD" id="cd01734">
    <property type="entry name" value="YlxS_C"/>
    <property type="match status" value="1"/>
</dbReference>
<sequence length="161" mass="18058">MQKNEKLTALLAPTVNDLGYELVGVAYHPNSVNALLRVYIDKEGGVNLDDCMAVNRQVSAVLDVEDPIASKYTLEISSPGLDRPLFSLSDFEKFIGKQVKIRLTRPIERQRNFKGRIQSVAEERIVLAVEKSTKAQDSEQLAEQALHFNDIESARLVPEFD</sequence>
<evidence type="ECO:0000256" key="1">
    <source>
        <dbReference type="ARBA" id="ARBA00022490"/>
    </source>
</evidence>
<organism evidence="6 7">
    <name type="scientific">Ostreibacterium oceani</name>
    <dbReference type="NCBI Taxonomy" id="2654998"/>
    <lineage>
        <taxon>Bacteria</taxon>
        <taxon>Pseudomonadati</taxon>
        <taxon>Pseudomonadota</taxon>
        <taxon>Gammaproteobacteria</taxon>
        <taxon>Cardiobacteriales</taxon>
        <taxon>Ostreibacteriaceae</taxon>
        <taxon>Ostreibacterium</taxon>
    </lineage>
</organism>
<dbReference type="GO" id="GO:0005829">
    <property type="term" value="C:cytosol"/>
    <property type="evidence" value="ECO:0007669"/>
    <property type="project" value="TreeGrafter"/>
</dbReference>
<gene>
    <name evidence="3 6" type="primary">rimP</name>
    <name evidence="6" type="ORF">GCU85_04080</name>
</gene>
<dbReference type="InterPro" id="IPR028989">
    <property type="entry name" value="RimP_N"/>
</dbReference>
<evidence type="ECO:0000256" key="3">
    <source>
        <dbReference type="HAMAP-Rule" id="MF_01077"/>
    </source>
</evidence>
<keyword evidence="7" id="KW-1185">Reference proteome</keyword>
<dbReference type="Pfam" id="PF17384">
    <property type="entry name" value="DUF150_C"/>
    <property type="match status" value="1"/>
</dbReference>
<reference evidence="6 7" key="1">
    <citation type="submission" date="2019-10" db="EMBL/GenBank/DDBJ databases">
        <title>Cardiobacteriales fam. a chemoheterotrophic member of the order Cardiobacteriales, and proposal of Cardiobacteriales fam. nov.</title>
        <authorList>
            <person name="Wang C."/>
        </authorList>
    </citation>
    <scope>NUCLEOTIDE SEQUENCE [LARGE SCALE GENOMIC DNA]</scope>
    <source>
        <strain evidence="6 7">ML27</strain>
    </source>
</reference>
<name>A0A6N7EWF3_9GAMM</name>
<keyword evidence="2 3" id="KW-0690">Ribosome biogenesis</keyword>
<evidence type="ECO:0000256" key="2">
    <source>
        <dbReference type="ARBA" id="ARBA00022517"/>
    </source>
</evidence>
<comment type="caution">
    <text evidence="6">The sequence shown here is derived from an EMBL/GenBank/DDBJ whole genome shotgun (WGS) entry which is preliminary data.</text>
</comment>
<dbReference type="InterPro" id="IPR003728">
    <property type="entry name" value="Ribosome_maturation_RimP"/>
</dbReference>
<dbReference type="NCBIfam" id="NF000927">
    <property type="entry name" value="PRK00092.1-1"/>
    <property type="match status" value="1"/>
</dbReference>
<dbReference type="FunCoup" id="A0A6N7EWF3">
    <property type="interactions" value="312"/>
</dbReference>
<dbReference type="Pfam" id="PF02576">
    <property type="entry name" value="RimP_N"/>
    <property type="match status" value="1"/>
</dbReference>